<protein>
    <recommendedName>
        <fullName evidence="1">5'-Nucleotidase C-terminal domain-containing protein</fullName>
    </recommendedName>
</protein>
<dbReference type="PROSITE" id="PS51257">
    <property type="entry name" value="PROKAR_LIPOPROTEIN"/>
    <property type="match status" value="1"/>
</dbReference>
<dbReference type="PANTHER" id="PTHR11575">
    <property type="entry name" value="5'-NUCLEOTIDASE-RELATED"/>
    <property type="match status" value="1"/>
</dbReference>
<dbReference type="Proteomes" id="UP000271937">
    <property type="component" value="Unassembled WGS sequence"/>
</dbReference>
<proteinExistence type="predicted"/>
<dbReference type="AlphaFoldDB" id="A0A3P3W674"/>
<feature type="domain" description="5'-Nucleotidase C-terminal" evidence="1">
    <location>
        <begin position="85"/>
        <end position="223"/>
    </location>
</feature>
<dbReference type="GO" id="GO:0009166">
    <property type="term" value="P:nucleotide catabolic process"/>
    <property type="evidence" value="ECO:0007669"/>
    <property type="project" value="InterPro"/>
</dbReference>
<evidence type="ECO:0000313" key="2">
    <source>
        <dbReference type="EMBL" id="RRJ90194.1"/>
    </source>
</evidence>
<evidence type="ECO:0000259" key="1">
    <source>
        <dbReference type="Pfam" id="PF02872"/>
    </source>
</evidence>
<dbReference type="Gene3D" id="3.90.780.10">
    <property type="entry name" value="5'-Nucleotidase, C-terminal domain"/>
    <property type="match status" value="1"/>
</dbReference>
<gene>
    <name evidence="2" type="ORF">EG849_11080</name>
</gene>
<sequence length="260" mass="29705">MVNLKNYNVILKHFVVILTMLFAFGCSNQKEYVSKIEGKQIAVTNLNGENTEIEAFVRPYRENIDKDMNEILAYAPETLEKSKGKWQTSIGSLQADITLASADKIFNLREKKSVDICLLNHGGIRSIIPQGNVTTRTAFELMPFENNLVVVALKGEQILEMADYIIKERKPHPLSGIQIILNKDEKSYKSISIQGKPLDLNKTYYGATNDYLYNGGDSMYFFKKGTAVYDLDYKLRNVWIDYFKEVDTIPVPQIQRIIVE</sequence>
<evidence type="ECO:0000313" key="3">
    <source>
        <dbReference type="Proteomes" id="UP000271937"/>
    </source>
</evidence>
<dbReference type="EMBL" id="RQVR01000012">
    <property type="protein sequence ID" value="RRJ90194.1"/>
    <property type="molecule type" value="Genomic_DNA"/>
</dbReference>
<accession>A0A3P3W674</accession>
<keyword evidence="3" id="KW-1185">Reference proteome</keyword>
<dbReference type="InterPro" id="IPR006179">
    <property type="entry name" value="5_nucleotidase/apyrase"/>
</dbReference>
<organism evidence="2 3">
    <name type="scientific">Flavobacterium macacae</name>
    <dbReference type="NCBI Taxonomy" id="2488993"/>
    <lineage>
        <taxon>Bacteria</taxon>
        <taxon>Pseudomonadati</taxon>
        <taxon>Bacteroidota</taxon>
        <taxon>Flavobacteriia</taxon>
        <taxon>Flavobacteriales</taxon>
        <taxon>Flavobacteriaceae</taxon>
        <taxon>Flavobacterium</taxon>
    </lineage>
</organism>
<dbReference type="PRINTS" id="PR01607">
    <property type="entry name" value="APYRASEFAMLY"/>
</dbReference>
<dbReference type="GO" id="GO:0030288">
    <property type="term" value="C:outer membrane-bounded periplasmic space"/>
    <property type="evidence" value="ECO:0007669"/>
    <property type="project" value="TreeGrafter"/>
</dbReference>
<name>A0A3P3W674_9FLAO</name>
<dbReference type="InterPro" id="IPR008334">
    <property type="entry name" value="5'-Nucleotdase_C"/>
</dbReference>
<dbReference type="GO" id="GO:0016787">
    <property type="term" value="F:hydrolase activity"/>
    <property type="evidence" value="ECO:0007669"/>
    <property type="project" value="InterPro"/>
</dbReference>
<reference evidence="2 3" key="1">
    <citation type="submission" date="2018-11" db="EMBL/GenBank/DDBJ databases">
        <title>Flavobacterium sp. nov., YIM 102600 draft genome.</title>
        <authorList>
            <person name="Li G."/>
            <person name="Jiang Y."/>
        </authorList>
    </citation>
    <scope>NUCLEOTIDE SEQUENCE [LARGE SCALE GENOMIC DNA]</scope>
    <source>
        <strain evidence="2 3">YIM 102600</strain>
    </source>
</reference>
<comment type="caution">
    <text evidence="2">The sequence shown here is derived from an EMBL/GenBank/DDBJ whole genome shotgun (WGS) entry which is preliminary data.</text>
</comment>
<dbReference type="InterPro" id="IPR036907">
    <property type="entry name" value="5'-Nucleotdase_C_sf"/>
</dbReference>
<dbReference type="PANTHER" id="PTHR11575:SF24">
    <property type="entry name" value="5'-NUCLEOTIDASE"/>
    <property type="match status" value="1"/>
</dbReference>
<dbReference type="Pfam" id="PF02872">
    <property type="entry name" value="5_nucleotid_C"/>
    <property type="match status" value="1"/>
</dbReference>
<dbReference type="OrthoDB" id="4762412at2"/>
<dbReference type="SUPFAM" id="SSF55816">
    <property type="entry name" value="5'-nucleotidase (syn. UDP-sugar hydrolase), C-terminal domain"/>
    <property type="match status" value="1"/>
</dbReference>